<organism evidence="1">
    <name type="scientific">marine metagenome</name>
    <dbReference type="NCBI Taxonomy" id="408172"/>
    <lineage>
        <taxon>unclassified sequences</taxon>
        <taxon>metagenomes</taxon>
        <taxon>ecological metagenomes</taxon>
    </lineage>
</organism>
<accession>A0A381XML8</accession>
<reference evidence="1" key="1">
    <citation type="submission" date="2018-05" db="EMBL/GenBank/DDBJ databases">
        <authorList>
            <person name="Lanie J.A."/>
            <person name="Ng W.-L."/>
            <person name="Kazmierczak K.M."/>
            <person name="Andrzejewski T.M."/>
            <person name="Davidsen T.M."/>
            <person name="Wayne K.J."/>
            <person name="Tettelin H."/>
            <person name="Glass J.I."/>
            <person name="Rusch D."/>
            <person name="Podicherti R."/>
            <person name="Tsui H.-C.T."/>
            <person name="Winkler M.E."/>
        </authorList>
    </citation>
    <scope>NUCLEOTIDE SEQUENCE</scope>
</reference>
<gene>
    <name evidence="1" type="ORF">METZ01_LOCUS118596</name>
</gene>
<sequence>MVVENPNEETAGIQLMNDPWKGLVYQYGDVQFVDGEPKLNFQRTIRKLPDGTIEHEDNIDELLNNKELNDLMGDILVELMEEEVEREQSVVKDTDQTA</sequence>
<protein>
    <submittedName>
        <fullName evidence="1">Uncharacterized protein</fullName>
    </submittedName>
</protein>
<dbReference type="EMBL" id="UINC01015645">
    <property type="protein sequence ID" value="SVA65742.1"/>
    <property type="molecule type" value="Genomic_DNA"/>
</dbReference>
<proteinExistence type="predicted"/>
<evidence type="ECO:0000313" key="1">
    <source>
        <dbReference type="EMBL" id="SVA65742.1"/>
    </source>
</evidence>
<name>A0A381XML8_9ZZZZ</name>
<dbReference type="AlphaFoldDB" id="A0A381XML8"/>